<protein>
    <submittedName>
        <fullName evidence="2">Uncharacterized protein</fullName>
    </submittedName>
</protein>
<name>A0A4Y1RQU5_PRUDU</name>
<organism evidence="2">
    <name type="scientific">Prunus dulcis</name>
    <name type="common">Almond</name>
    <name type="synonym">Amygdalus dulcis</name>
    <dbReference type="NCBI Taxonomy" id="3755"/>
    <lineage>
        <taxon>Eukaryota</taxon>
        <taxon>Viridiplantae</taxon>
        <taxon>Streptophyta</taxon>
        <taxon>Embryophyta</taxon>
        <taxon>Tracheophyta</taxon>
        <taxon>Spermatophyta</taxon>
        <taxon>Magnoliopsida</taxon>
        <taxon>eudicotyledons</taxon>
        <taxon>Gunneridae</taxon>
        <taxon>Pentapetalae</taxon>
        <taxon>rosids</taxon>
        <taxon>fabids</taxon>
        <taxon>Rosales</taxon>
        <taxon>Rosaceae</taxon>
        <taxon>Amygdaloideae</taxon>
        <taxon>Amygdaleae</taxon>
        <taxon>Prunus</taxon>
    </lineage>
</organism>
<reference evidence="2" key="1">
    <citation type="journal article" date="2019" name="Science">
        <title>Mutation of a bHLH transcription factor allowed almond domestication.</title>
        <authorList>
            <person name="Sanchez-Perez R."/>
            <person name="Pavan S."/>
            <person name="Mazzeo R."/>
            <person name="Moldovan C."/>
            <person name="Aiese Cigliano R."/>
            <person name="Del Cueto J."/>
            <person name="Ricciardi F."/>
            <person name="Lotti C."/>
            <person name="Ricciardi L."/>
            <person name="Dicenta F."/>
            <person name="Lopez-Marques R.L."/>
            <person name="Lindberg Moller B."/>
        </authorList>
    </citation>
    <scope>NUCLEOTIDE SEQUENCE</scope>
</reference>
<dbReference type="AlphaFoldDB" id="A0A4Y1RQU5"/>
<accession>A0A4Y1RQU5</accession>
<feature type="non-terminal residue" evidence="2">
    <location>
        <position position="1"/>
    </location>
</feature>
<evidence type="ECO:0000256" key="1">
    <source>
        <dbReference type="SAM" id="MobiDB-lite"/>
    </source>
</evidence>
<proteinExistence type="predicted"/>
<sequence length="209" mass="23395">FEKTSRAATFQATPTPPRATPTLRTGPSSTGQLPPSTPARPPPCCCVEPPETAGKRSSFGRFFNLSFSLIRPPNQSCEAPGVQLTHRRDLRRVQLARTSCRRRRKETTRAIILAPAPPPKRRISLWKTLGYSQNTGEVPPNFRQRSEENFKRIEKGKGKKVIRARHSPGVGHAQDLTRIPKRKLGRVLSIDLLRITVILNEPLVLLICL</sequence>
<feature type="non-terminal residue" evidence="2">
    <location>
        <position position="209"/>
    </location>
</feature>
<feature type="region of interest" description="Disordered" evidence="1">
    <location>
        <begin position="1"/>
        <end position="43"/>
    </location>
</feature>
<gene>
    <name evidence="2" type="ORF">Prudu_017877</name>
</gene>
<feature type="compositionally biased region" description="Low complexity" evidence="1">
    <location>
        <begin position="1"/>
        <end position="13"/>
    </location>
</feature>
<dbReference type="EMBL" id="AP019302">
    <property type="protein sequence ID" value="BBH06278.1"/>
    <property type="molecule type" value="Genomic_DNA"/>
</dbReference>
<evidence type="ECO:0000313" key="2">
    <source>
        <dbReference type="EMBL" id="BBH06278.1"/>
    </source>
</evidence>